<reference evidence="10 11" key="1">
    <citation type="journal article" date="2019" name="Biochem. Eng. J.">
        <title>Metabolic engineering of the marine bacteria Neptunomonas concharum for the production of acetoin and meso-2,3-butanediol from acetate.</title>
        <authorList>
            <person name="Li W."/>
            <person name="Pu N."/>
            <person name="Liu C.-X."/>
            <person name="Yuan Q.-P."/>
            <person name="Li Z.-J."/>
        </authorList>
    </citation>
    <scope>NUCLEOTIDE SEQUENCE [LARGE SCALE GENOMIC DNA]</scope>
    <source>
        <strain evidence="10 11">JCM17730</strain>
    </source>
</reference>
<keyword evidence="6" id="KW-0482">Metalloprotease</keyword>
<name>A0A5P1RFN5_9GAMM</name>
<dbReference type="GO" id="GO:0004181">
    <property type="term" value="F:metallocarboxypeptidase activity"/>
    <property type="evidence" value="ECO:0007669"/>
    <property type="project" value="InterPro"/>
</dbReference>
<evidence type="ECO:0000313" key="11">
    <source>
        <dbReference type="Proteomes" id="UP000324760"/>
    </source>
</evidence>
<accession>A0A5P1RFN5</accession>
<evidence type="ECO:0000256" key="8">
    <source>
        <dbReference type="SAM" id="SignalP"/>
    </source>
</evidence>
<evidence type="ECO:0000256" key="1">
    <source>
        <dbReference type="ARBA" id="ARBA00001947"/>
    </source>
</evidence>
<keyword evidence="4" id="KW-0378">Hydrolase</keyword>
<evidence type="ECO:0000256" key="7">
    <source>
        <dbReference type="PROSITE-ProRule" id="PRU01379"/>
    </source>
</evidence>
<feature type="chain" id="PRO_5024844238" evidence="8">
    <location>
        <begin position="27"/>
        <end position="296"/>
    </location>
</feature>
<proteinExistence type="inferred from homology"/>
<dbReference type="Pfam" id="PF00246">
    <property type="entry name" value="Peptidase_M14"/>
    <property type="match status" value="1"/>
</dbReference>
<evidence type="ECO:0000313" key="10">
    <source>
        <dbReference type="EMBL" id="QEQ98463.1"/>
    </source>
</evidence>
<dbReference type="InterPro" id="IPR000834">
    <property type="entry name" value="Peptidase_M14"/>
</dbReference>
<keyword evidence="8" id="KW-0732">Signal</keyword>
<dbReference type="PROSITE" id="PS52035">
    <property type="entry name" value="PEPTIDASE_M14"/>
    <property type="match status" value="1"/>
</dbReference>
<keyword evidence="3" id="KW-0645">Protease</keyword>
<evidence type="ECO:0000256" key="4">
    <source>
        <dbReference type="ARBA" id="ARBA00022801"/>
    </source>
</evidence>
<dbReference type="GO" id="GO:0005615">
    <property type="term" value="C:extracellular space"/>
    <property type="evidence" value="ECO:0007669"/>
    <property type="project" value="TreeGrafter"/>
</dbReference>
<feature type="active site" description="Proton donor/acceptor" evidence="7">
    <location>
        <position position="257"/>
    </location>
</feature>
<dbReference type="Gene3D" id="3.40.630.10">
    <property type="entry name" value="Zn peptidases"/>
    <property type="match status" value="1"/>
</dbReference>
<protein>
    <submittedName>
        <fullName evidence="10">Murein peptide amidase A</fullName>
    </submittedName>
</protein>
<dbReference type="SUPFAM" id="SSF53187">
    <property type="entry name" value="Zn-dependent exopeptidases"/>
    <property type="match status" value="1"/>
</dbReference>
<comment type="cofactor">
    <cofactor evidence="1">
        <name>Zn(2+)</name>
        <dbReference type="ChEBI" id="CHEBI:29105"/>
    </cofactor>
</comment>
<dbReference type="Proteomes" id="UP000324760">
    <property type="component" value="Chromosome"/>
</dbReference>
<dbReference type="GO" id="GO:0006508">
    <property type="term" value="P:proteolysis"/>
    <property type="evidence" value="ECO:0007669"/>
    <property type="project" value="UniProtKB-KW"/>
</dbReference>
<feature type="domain" description="Peptidase M14" evidence="9">
    <location>
        <begin position="33"/>
        <end position="281"/>
    </location>
</feature>
<evidence type="ECO:0000259" key="9">
    <source>
        <dbReference type="PROSITE" id="PS52035"/>
    </source>
</evidence>
<feature type="signal peptide" evidence="8">
    <location>
        <begin position="1"/>
        <end position="26"/>
    </location>
</feature>
<dbReference type="KEGG" id="ncu:F0U83_14890"/>
<dbReference type="SMART" id="SM00631">
    <property type="entry name" value="Zn_pept"/>
    <property type="match status" value="1"/>
</dbReference>
<dbReference type="PANTHER" id="PTHR11705:SF143">
    <property type="entry name" value="SLL0236 PROTEIN"/>
    <property type="match status" value="1"/>
</dbReference>
<keyword evidence="11" id="KW-1185">Reference proteome</keyword>
<dbReference type="GO" id="GO:0008270">
    <property type="term" value="F:zinc ion binding"/>
    <property type="evidence" value="ECO:0007669"/>
    <property type="project" value="InterPro"/>
</dbReference>
<dbReference type="AlphaFoldDB" id="A0A5P1RFN5"/>
<sequence length="296" mass="33566">MAGLSDMRFFFLFMTLLISSTCGVWAASESSPDITNVQLICGKIGSKLSSVTIAECNDILFNQPRFYSSDGLPILEKHYAATSEDAPRILFIGGIHGDEYSSVSVTFKWLGMLHKHHSGIFDWHFIPLANPDGLLQKRSSRVNKNKVDLNRNFIPAPNFPEPLAHWRERAKKRARYYPGHEPLSEPETRMIHQLIDEYRPDVIISVHAPHGILDFDGNSLKPPRKLGPLYLRQLGTYPGSLGNYAWFVKGIPVMTIELPHAGIMPTPHDVNRMWTDLVRWVDRKAKSQRALVLKEP</sequence>
<evidence type="ECO:0000256" key="5">
    <source>
        <dbReference type="ARBA" id="ARBA00022833"/>
    </source>
</evidence>
<comment type="similarity">
    <text evidence="2 7">Belongs to the peptidase M14 family.</text>
</comment>
<dbReference type="OrthoDB" id="9779324at2"/>
<dbReference type="PANTHER" id="PTHR11705">
    <property type="entry name" value="PROTEASE FAMILY M14 CARBOXYPEPTIDASE A,B"/>
    <property type="match status" value="1"/>
</dbReference>
<dbReference type="EMBL" id="CP043869">
    <property type="protein sequence ID" value="QEQ98463.1"/>
    <property type="molecule type" value="Genomic_DNA"/>
</dbReference>
<evidence type="ECO:0000256" key="6">
    <source>
        <dbReference type="ARBA" id="ARBA00023049"/>
    </source>
</evidence>
<evidence type="ECO:0000256" key="2">
    <source>
        <dbReference type="ARBA" id="ARBA00005988"/>
    </source>
</evidence>
<organism evidence="10 11">
    <name type="scientific">Neptunomonas concharum</name>
    <dbReference type="NCBI Taxonomy" id="1031538"/>
    <lineage>
        <taxon>Bacteria</taxon>
        <taxon>Pseudomonadati</taxon>
        <taxon>Pseudomonadota</taxon>
        <taxon>Gammaproteobacteria</taxon>
        <taxon>Oceanospirillales</taxon>
        <taxon>Oceanospirillaceae</taxon>
        <taxon>Neptunomonas</taxon>
    </lineage>
</organism>
<gene>
    <name evidence="10" type="ORF">F0U83_14890</name>
</gene>
<keyword evidence="5" id="KW-0862">Zinc</keyword>
<evidence type="ECO:0000256" key="3">
    <source>
        <dbReference type="ARBA" id="ARBA00022670"/>
    </source>
</evidence>